<gene>
    <name evidence="2" type="ORF">BT96DRAFT_1082550</name>
</gene>
<proteinExistence type="predicted"/>
<evidence type="ECO:0000256" key="1">
    <source>
        <dbReference type="SAM" id="MobiDB-lite"/>
    </source>
</evidence>
<name>A0A6A4I106_9AGAR</name>
<dbReference type="EMBL" id="ML769428">
    <property type="protein sequence ID" value="KAE9403118.1"/>
    <property type="molecule type" value="Genomic_DNA"/>
</dbReference>
<feature type="region of interest" description="Disordered" evidence="1">
    <location>
        <begin position="131"/>
        <end position="153"/>
    </location>
</feature>
<evidence type="ECO:0000313" key="3">
    <source>
        <dbReference type="Proteomes" id="UP000799118"/>
    </source>
</evidence>
<protein>
    <submittedName>
        <fullName evidence="2">Uncharacterized protein</fullName>
    </submittedName>
</protein>
<keyword evidence="3" id="KW-1185">Reference proteome</keyword>
<organism evidence="2 3">
    <name type="scientific">Gymnopus androsaceus JB14</name>
    <dbReference type="NCBI Taxonomy" id="1447944"/>
    <lineage>
        <taxon>Eukaryota</taxon>
        <taxon>Fungi</taxon>
        <taxon>Dikarya</taxon>
        <taxon>Basidiomycota</taxon>
        <taxon>Agaricomycotina</taxon>
        <taxon>Agaricomycetes</taxon>
        <taxon>Agaricomycetidae</taxon>
        <taxon>Agaricales</taxon>
        <taxon>Marasmiineae</taxon>
        <taxon>Omphalotaceae</taxon>
        <taxon>Gymnopus</taxon>
    </lineage>
</organism>
<feature type="compositionally biased region" description="Acidic residues" evidence="1">
    <location>
        <begin position="228"/>
        <end position="239"/>
    </location>
</feature>
<evidence type="ECO:0000313" key="2">
    <source>
        <dbReference type="EMBL" id="KAE9403118.1"/>
    </source>
</evidence>
<accession>A0A6A4I106</accession>
<sequence length="239" mass="27080">MAEAAAFGTLGVAASNKLLGIDMKTATKKRWIGCKRTLPAGTNKSQTKRLTRMNFKGYRENTQEVRTRNGNLEHIVQTGHSQAREHPRGQIVPWIPTWSQLASSGSSSNRNLHNEGVEKWRVRIPGDSLEDEEEDERNLYDVPTPTGTYNVPTTRAGSHQVIMNEFRRYQLGMDRFRWVTTTDVVVDTTVDKLLFRQIVTVDKLFLRWANLDKSLMGPYGRSSLGSGDEADGEFTEDEY</sequence>
<feature type="region of interest" description="Disordered" evidence="1">
    <location>
        <begin position="220"/>
        <end position="239"/>
    </location>
</feature>
<dbReference type="Proteomes" id="UP000799118">
    <property type="component" value="Unassembled WGS sequence"/>
</dbReference>
<reference evidence="2" key="1">
    <citation type="journal article" date="2019" name="Environ. Microbiol.">
        <title>Fungal ecological strategies reflected in gene transcription - a case study of two litter decomposers.</title>
        <authorList>
            <person name="Barbi F."/>
            <person name="Kohler A."/>
            <person name="Barry K."/>
            <person name="Baskaran P."/>
            <person name="Daum C."/>
            <person name="Fauchery L."/>
            <person name="Ihrmark K."/>
            <person name="Kuo A."/>
            <person name="LaButti K."/>
            <person name="Lipzen A."/>
            <person name="Morin E."/>
            <person name="Grigoriev I.V."/>
            <person name="Henrissat B."/>
            <person name="Lindahl B."/>
            <person name="Martin F."/>
        </authorList>
    </citation>
    <scope>NUCLEOTIDE SEQUENCE</scope>
    <source>
        <strain evidence="2">JB14</strain>
    </source>
</reference>
<dbReference type="AlphaFoldDB" id="A0A6A4I106"/>